<keyword evidence="1" id="KW-0472">Membrane</keyword>
<reference evidence="3 4" key="1">
    <citation type="submission" date="2021-01" db="EMBL/GenBank/DDBJ databases">
        <title>Genome Sequencing of Type Strains.</title>
        <authorList>
            <person name="Lemaire J.F."/>
            <person name="Inderbitzin P."/>
            <person name="Collins S.B."/>
            <person name="Wespe N."/>
            <person name="Knight-Connoni V."/>
        </authorList>
    </citation>
    <scope>NUCLEOTIDE SEQUENCE [LARGE SCALE GENOMIC DNA]</scope>
    <source>
        <strain evidence="3 4">DSM 23009</strain>
    </source>
</reference>
<evidence type="ECO:0000256" key="1">
    <source>
        <dbReference type="SAM" id="Phobius"/>
    </source>
</evidence>
<dbReference type="EMBL" id="JAFHKR010000038">
    <property type="protein sequence ID" value="MBN3554285.1"/>
    <property type="molecule type" value="Genomic_DNA"/>
</dbReference>
<dbReference type="SUPFAM" id="SSF53474">
    <property type="entry name" value="alpha/beta-Hydrolases"/>
    <property type="match status" value="1"/>
</dbReference>
<dbReference type="GO" id="GO:0016787">
    <property type="term" value="F:hydrolase activity"/>
    <property type="evidence" value="ECO:0007669"/>
    <property type="project" value="UniProtKB-KW"/>
</dbReference>
<evidence type="ECO:0000313" key="4">
    <source>
        <dbReference type="Proteomes" id="UP001296923"/>
    </source>
</evidence>
<organism evidence="3 4">
    <name type="scientific">Fictibacillus nanhaiensis</name>
    <dbReference type="NCBI Taxonomy" id="742169"/>
    <lineage>
        <taxon>Bacteria</taxon>
        <taxon>Bacillati</taxon>
        <taxon>Bacillota</taxon>
        <taxon>Bacilli</taxon>
        <taxon>Bacillales</taxon>
        <taxon>Fictibacillaceae</taxon>
        <taxon>Fictibacillus</taxon>
    </lineage>
</organism>
<dbReference type="RefSeq" id="WP_205725316.1">
    <property type="nucleotide sequence ID" value="NZ_JAFHKR010000038.1"/>
</dbReference>
<dbReference type="Proteomes" id="UP001296923">
    <property type="component" value="Unassembled WGS sequence"/>
</dbReference>
<sequence length="241" mass="26741">MKRLIKRVLLSISILLICGFIGFFVWTQQTYEPTKELLKSVGKVNQDGDWLTFKPSGIDKEVGIVLYPGAKVEPTAYSYLGKRLSEAGYTVGIPKFNLNLAMLETNKAEEWIKQNASIKKWFIGGHSLGGVSAATFAHENPDLIKGVILLASYPANGDDFSNKDTSILSIYAEKDGLTTKDKIDETKSLLSRKTVLFEIKGGNHAQFGMYGEQKGDNQADISAKVQQDLIADEMIKWLDKQ</sequence>
<dbReference type="InterPro" id="IPR029058">
    <property type="entry name" value="AB_hydrolase_fold"/>
</dbReference>
<keyword evidence="4" id="KW-1185">Reference proteome</keyword>
<accession>A0ABS2ZSM8</accession>
<comment type="caution">
    <text evidence="3">The sequence shown here is derived from an EMBL/GenBank/DDBJ whole genome shotgun (WGS) entry which is preliminary data.</text>
</comment>
<keyword evidence="1" id="KW-0812">Transmembrane</keyword>
<name>A0ABS2ZSM8_9BACL</name>
<keyword evidence="3" id="KW-0378">Hydrolase</keyword>
<feature type="transmembrane region" description="Helical" evidence="1">
    <location>
        <begin position="7"/>
        <end position="26"/>
    </location>
</feature>
<feature type="domain" description="Alpha/beta hydrolase fold-5" evidence="2">
    <location>
        <begin position="63"/>
        <end position="227"/>
    </location>
</feature>
<protein>
    <submittedName>
        <fullName evidence="3">Alpha/beta fold hydrolase</fullName>
    </submittedName>
</protein>
<gene>
    <name evidence="3" type="ORF">JYA63_08420</name>
</gene>
<dbReference type="Pfam" id="PF12695">
    <property type="entry name" value="Abhydrolase_5"/>
    <property type="match status" value="1"/>
</dbReference>
<keyword evidence="1" id="KW-1133">Transmembrane helix</keyword>
<dbReference type="InterPro" id="IPR029059">
    <property type="entry name" value="AB_hydrolase_5"/>
</dbReference>
<evidence type="ECO:0000259" key="2">
    <source>
        <dbReference type="Pfam" id="PF12695"/>
    </source>
</evidence>
<evidence type="ECO:0000313" key="3">
    <source>
        <dbReference type="EMBL" id="MBN3554285.1"/>
    </source>
</evidence>
<proteinExistence type="predicted"/>
<dbReference type="Gene3D" id="3.40.50.1820">
    <property type="entry name" value="alpha/beta hydrolase"/>
    <property type="match status" value="1"/>
</dbReference>